<feature type="compositionally biased region" description="Acidic residues" evidence="6">
    <location>
        <begin position="12"/>
        <end position="41"/>
    </location>
</feature>
<dbReference type="RefSeq" id="WP_377345078.1">
    <property type="nucleotide sequence ID" value="NZ_JBHLTP010000003.1"/>
</dbReference>
<evidence type="ECO:0000256" key="2">
    <source>
        <dbReference type="ARBA" id="ARBA00023186"/>
    </source>
</evidence>
<dbReference type="InterPro" id="IPR013805">
    <property type="entry name" value="GrpE_CC"/>
</dbReference>
<reference evidence="7 8" key="1">
    <citation type="submission" date="2024-09" db="EMBL/GenBank/DDBJ databases">
        <authorList>
            <person name="Sun Q."/>
            <person name="Mori K."/>
        </authorList>
    </citation>
    <scope>NUCLEOTIDE SEQUENCE [LARGE SCALE GENOMIC DNA]</scope>
    <source>
        <strain evidence="7 8">NCAIM B.02529</strain>
    </source>
</reference>
<comment type="caution">
    <text evidence="7">The sequence shown here is derived from an EMBL/GenBank/DDBJ whole genome shotgun (WGS) entry which is preliminary data.</text>
</comment>
<dbReference type="InterPro" id="IPR009012">
    <property type="entry name" value="GrpE_head"/>
</dbReference>
<dbReference type="Gene3D" id="2.30.22.10">
    <property type="entry name" value="Head domain of nucleotide exchange factor GrpE"/>
    <property type="match status" value="1"/>
</dbReference>
<dbReference type="PROSITE" id="PS01071">
    <property type="entry name" value="GRPE"/>
    <property type="match status" value="1"/>
</dbReference>
<name>A0ABV6LJS7_9BACI</name>
<dbReference type="CDD" id="cd00446">
    <property type="entry name" value="GrpE"/>
    <property type="match status" value="1"/>
</dbReference>
<evidence type="ECO:0000313" key="7">
    <source>
        <dbReference type="EMBL" id="MFC0522553.1"/>
    </source>
</evidence>
<protein>
    <recommendedName>
        <fullName evidence="3 4">Protein GrpE</fullName>
    </recommendedName>
    <alternativeName>
        <fullName evidence="3">HSP-70 cofactor</fullName>
    </alternativeName>
</protein>
<dbReference type="SUPFAM" id="SSF51064">
    <property type="entry name" value="Head domain of nucleotide exchange factor GrpE"/>
    <property type="match status" value="1"/>
</dbReference>
<proteinExistence type="inferred from homology"/>
<dbReference type="PRINTS" id="PR00773">
    <property type="entry name" value="GRPEPROTEIN"/>
</dbReference>
<feature type="region of interest" description="Disordered" evidence="6">
    <location>
        <begin position="1"/>
        <end position="45"/>
    </location>
</feature>
<dbReference type="PANTHER" id="PTHR21237:SF23">
    <property type="entry name" value="GRPE PROTEIN HOMOLOG, MITOCHONDRIAL"/>
    <property type="match status" value="1"/>
</dbReference>
<feature type="compositionally biased region" description="Basic and acidic residues" evidence="6">
    <location>
        <begin position="1"/>
        <end position="11"/>
    </location>
</feature>
<evidence type="ECO:0000313" key="8">
    <source>
        <dbReference type="Proteomes" id="UP001589836"/>
    </source>
</evidence>
<dbReference type="Pfam" id="PF01025">
    <property type="entry name" value="GrpE"/>
    <property type="match status" value="1"/>
</dbReference>
<sequence length="188" mass="22092">MSEDKQQRTEEINEEQQEDVVDQEVVDNPDQQVVEEDEANDEVEKLQQEKDELYQRLTRLQADYDNFRRRSKKERENDLKYKAQDVIEELLPAVDNFERALNTEIPDESAKTFVDGMNMVYRQLKDALEKQGVEEIPAVGEEFDPELHQAVMQVEDENFGSNVVVEELQKGYKLKDRVIRPSMVKVNQ</sequence>
<dbReference type="NCBIfam" id="NF010738">
    <property type="entry name" value="PRK14140.1"/>
    <property type="match status" value="1"/>
</dbReference>
<gene>
    <name evidence="3 7" type="primary">grpE</name>
    <name evidence="7" type="ORF">ACFFGV_02970</name>
</gene>
<keyword evidence="8" id="KW-1185">Reference proteome</keyword>
<evidence type="ECO:0000256" key="6">
    <source>
        <dbReference type="SAM" id="MobiDB-lite"/>
    </source>
</evidence>
<comment type="similarity">
    <text evidence="1 3 5">Belongs to the GrpE family.</text>
</comment>
<dbReference type="InterPro" id="IPR000740">
    <property type="entry name" value="GrpE"/>
</dbReference>
<dbReference type="HAMAP" id="MF_01151">
    <property type="entry name" value="GrpE"/>
    <property type="match status" value="1"/>
</dbReference>
<evidence type="ECO:0000256" key="5">
    <source>
        <dbReference type="RuleBase" id="RU004478"/>
    </source>
</evidence>
<comment type="function">
    <text evidence="3 4">Participates actively in the response to hyperosmotic and heat shock by preventing the aggregation of stress-denatured proteins, in association with DnaK and GrpE. It is the nucleotide exchange factor for DnaK and may function as a thermosensor. Unfolded proteins bind initially to DnaJ; upon interaction with the DnaJ-bound protein, DnaK hydrolyzes its bound ATP, resulting in the formation of a stable complex. GrpE releases ADP from DnaK; ATP binding to DnaK triggers the release of the substrate protein, thus completing the reaction cycle. Several rounds of ATP-dependent interactions between DnaJ, DnaK and GrpE are required for fully efficient folding.</text>
</comment>
<evidence type="ECO:0000256" key="3">
    <source>
        <dbReference type="HAMAP-Rule" id="MF_01151"/>
    </source>
</evidence>
<keyword evidence="2 3" id="KW-0143">Chaperone</keyword>
<dbReference type="Proteomes" id="UP001589836">
    <property type="component" value="Unassembled WGS sequence"/>
</dbReference>
<dbReference type="Gene3D" id="3.90.20.20">
    <property type="match status" value="1"/>
</dbReference>
<evidence type="ECO:0000256" key="1">
    <source>
        <dbReference type="ARBA" id="ARBA00009054"/>
    </source>
</evidence>
<keyword evidence="3" id="KW-0963">Cytoplasm</keyword>
<accession>A0ABV6LJS7</accession>
<comment type="subcellular location">
    <subcellularLocation>
        <location evidence="3">Cytoplasm</location>
    </subcellularLocation>
</comment>
<organism evidence="7 8">
    <name type="scientific">Pontibacillus salicampi</name>
    <dbReference type="NCBI Taxonomy" id="1449801"/>
    <lineage>
        <taxon>Bacteria</taxon>
        <taxon>Bacillati</taxon>
        <taxon>Bacillota</taxon>
        <taxon>Bacilli</taxon>
        <taxon>Bacillales</taxon>
        <taxon>Bacillaceae</taxon>
        <taxon>Pontibacillus</taxon>
    </lineage>
</organism>
<dbReference type="PANTHER" id="PTHR21237">
    <property type="entry name" value="GRPE PROTEIN"/>
    <property type="match status" value="1"/>
</dbReference>
<evidence type="ECO:0000256" key="4">
    <source>
        <dbReference type="RuleBase" id="RU000639"/>
    </source>
</evidence>
<dbReference type="EMBL" id="JBHLTP010000003">
    <property type="protein sequence ID" value="MFC0522553.1"/>
    <property type="molecule type" value="Genomic_DNA"/>
</dbReference>
<dbReference type="SUPFAM" id="SSF58014">
    <property type="entry name" value="Coiled-coil domain of nucleotide exchange factor GrpE"/>
    <property type="match status" value="1"/>
</dbReference>
<comment type="subunit">
    <text evidence="3">Homodimer.</text>
</comment>
<keyword evidence="3 4" id="KW-0346">Stress response</keyword>